<feature type="transmembrane region" description="Helical" evidence="1">
    <location>
        <begin position="12"/>
        <end position="35"/>
    </location>
</feature>
<evidence type="ECO:0000313" key="3">
    <source>
        <dbReference type="Proteomes" id="UP000265964"/>
    </source>
</evidence>
<proteinExistence type="predicted"/>
<comment type="caution">
    <text evidence="2">The sequence shown here is derived from an EMBL/GenBank/DDBJ whole genome shotgun (WGS) entry which is preliminary data.</text>
</comment>
<sequence>GANLMITFPSIFFFNLYLLIYTLLKFFYLLLSLILNSPILTLLKHNYLSKATPNLIILII</sequence>
<keyword evidence="1" id="KW-1133">Transmembrane helix</keyword>
<keyword evidence="1" id="KW-0472">Membrane</keyword>
<gene>
    <name evidence="2" type="ORF">CKF59_06605</name>
</gene>
<keyword evidence="1" id="KW-0812">Transmembrane</keyword>
<accession>A0A3A1YA71</accession>
<protein>
    <submittedName>
        <fullName evidence="2">Uncharacterized protein</fullName>
    </submittedName>
</protein>
<evidence type="ECO:0000313" key="2">
    <source>
        <dbReference type="EMBL" id="RIY33044.1"/>
    </source>
</evidence>
<dbReference type="AlphaFoldDB" id="A0A3A1YA71"/>
<feature type="non-terminal residue" evidence="2">
    <location>
        <position position="1"/>
    </location>
</feature>
<keyword evidence="3" id="KW-1185">Reference proteome</keyword>
<organism evidence="2 3">
    <name type="scientific">Psittacicella gerlachiana</name>
    <dbReference type="NCBI Taxonomy" id="2028574"/>
    <lineage>
        <taxon>Bacteria</taxon>
        <taxon>Pseudomonadati</taxon>
        <taxon>Pseudomonadota</taxon>
        <taxon>Gammaproteobacteria</taxon>
        <taxon>Pasteurellales</taxon>
        <taxon>Psittacicellaceae</taxon>
        <taxon>Psittacicella</taxon>
    </lineage>
</organism>
<evidence type="ECO:0000256" key="1">
    <source>
        <dbReference type="SAM" id="Phobius"/>
    </source>
</evidence>
<dbReference type="Proteomes" id="UP000265964">
    <property type="component" value="Unassembled WGS sequence"/>
</dbReference>
<dbReference type="EMBL" id="NRJF01000206">
    <property type="protein sequence ID" value="RIY33044.1"/>
    <property type="molecule type" value="Genomic_DNA"/>
</dbReference>
<reference evidence="2 3" key="1">
    <citation type="submission" date="2017-08" db="EMBL/GenBank/DDBJ databases">
        <title>Reclassification of Bisgaard taxon 37 and 44.</title>
        <authorList>
            <person name="Christensen H."/>
        </authorList>
    </citation>
    <scope>NUCLEOTIDE SEQUENCE [LARGE SCALE GENOMIC DNA]</scope>
    <source>
        <strain evidence="2 3">EEAB3T1</strain>
    </source>
</reference>
<name>A0A3A1YA71_9GAMM</name>